<dbReference type="Proteomes" id="UP000074119">
    <property type="component" value="Chromosome"/>
</dbReference>
<dbReference type="PANTHER" id="PTHR12843:SF5">
    <property type="entry name" value="EEF1A LYSINE METHYLTRANSFERASE 2"/>
    <property type="match status" value="1"/>
</dbReference>
<protein>
    <submittedName>
        <fullName evidence="2">Methyltransferase</fullName>
    </submittedName>
</protein>
<organism evidence="2 3">
    <name type="scientific">Zhongshania aliphaticivorans</name>
    <dbReference type="NCBI Taxonomy" id="1470434"/>
    <lineage>
        <taxon>Bacteria</taxon>
        <taxon>Pseudomonadati</taxon>
        <taxon>Pseudomonadota</taxon>
        <taxon>Gammaproteobacteria</taxon>
        <taxon>Cellvibrionales</taxon>
        <taxon>Spongiibacteraceae</taxon>
        <taxon>Zhongshania</taxon>
    </lineage>
</organism>
<sequence length="205" mass="22914">MDTKAHWNAVYTTKSADSVSWFQPHASRSLHIIQQINIEKTAKIIDVGGGASTLVDSLLENDFVNVTVMDISGAALNAVKKRLGDTSKKVQWIEGNVLHFLLPMQGIDLWHDRAVFHFLIEGANRRSYVETVLDCVKLGGHMIIATFSENGPEQCSGLPVRRYSPSTLHAELGAQFELLGHEEESHQTPIGKMQSFIYCHFKRIN</sequence>
<dbReference type="KEGG" id="zal:AZF00_08940"/>
<dbReference type="SUPFAM" id="SSF53335">
    <property type="entry name" value="S-adenosyl-L-methionine-dependent methyltransferases"/>
    <property type="match status" value="1"/>
</dbReference>
<dbReference type="Gene3D" id="3.40.50.150">
    <property type="entry name" value="Vaccinia Virus protein VP39"/>
    <property type="match status" value="1"/>
</dbReference>
<gene>
    <name evidence="2" type="ORF">AZF00_08940</name>
</gene>
<dbReference type="RefSeq" id="WP_008250311.1">
    <property type="nucleotide sequence ID" value="NZ_CP014544.1"/>
</dbReference>
<dbReference type="Pfam" id="PF08242">
    <property type="entry name" value="Methyltransf_12"/>
    <property type="match status" value="1"/>
</dbReference>
<dbReference type="CDD" id="cd02440">
    <property type="entry name" value="AdoMet_MTases"/>
    <property type="match status" value="1"/>
</dbReference>
<name>A0A127M597_9GAMM</name>
<dbReference type="STRING" id="1470434.AZF00_08940"/>
<evidence type="ECO:0000313" key="2">
    <source>
        <dbReference type="EMBL" id="AMO68420.1"/>
    </source>
</evidence>
<keyword evidence="2" id="KW-0808">Transferase</keyword>
<feature type="domain" description="Methyltransferase type 12" evidence="1">
    <location>
        <begin position="45"/>
        <end position="141"/>
    </location>
</feature>
<dbReference type="GO" id="GO:0008168">
    <property type="term" value="F:methyltransferase activity"/>
    <property type="evidence" value="ECO:0007669"/>
    <property type="project" value="UniProtKB-KW"/>
</dbReference>
<evidence type="ECO:0000313" key="3">
    <source>
        <dbReference type="Proteomes" id="UP000074119"/>
    </source>
</evidence>
<keyword evidence="2" id="KW-0489">Methyltransferase</keyword>
<reference evidence="2 3" key="1">
    <citation type="submission" date="2015-12" db="EMBL/GenBank/DDBJ databases">
        <authorList>
            <person name="Shamseldin A."/>
            <person name="Moawad H."/>
            <person name="Abd El-Rahim W.M."/>
            <person name="Sadowsky M.J."/>
        </authorList>
    </citation>
    <scope>NUCLEOTIDE SEQUENCE [LARGE SCALE GENOMIC DNA]</scope>
    <source>
        <strain evidence="2 3">SM2</strain>
    </source>
</reference>
<dbReference type="GO" id="GO:0032259">
    <property type="term" value="P:methylation"/>
    <property type="evidence" value="ECO:0007669"/>
    <property type="project" value="UniProtKB-KW"/>
</dbReference>
<dbReference type="PANTHER" id="PTHR12843">
    <property type="entry name" value="PROTEIN-LYSINE N-METHYLTRANSFERASE METTL10"/>
    <property type="match status" value="1"/>
</dbReference>
<dbReference type="InterPro" id="IPR013217">
    <property type="entry name" value="Methyltransf_12"/>
</dbReference>
<dbReference type="AlphaFoldDB" id="A0A127M597"/>
<evidence type="ECO:0000259" key="1">
    <source>
        <dbReference type="Pfam" id="PF08242"/>
    </source>
</evidence>
<proteinExistence type="predicted"/>
<accession>A0A127M597</accession>
<dbReference type="EMBL" id="CP014544">
    <property type="protein sequence ID" value="AMO68420.1"/>
    <property type="molecule type" value="Genomic_DNA"/>
</dbReference>
<dbReference type="InterPro" id="IPR029063">
    <property type="entry name" value="SAM-dependent_MTases_sf"/>
</dbReference>